<dbReference type="Pfam" id="PF00196">
    <property type="entry name" value="GerE"/>
    <property type="match status" value="1"/>
</dbReference>
<accession>A8FUQ5</accession>
<dbReference type="HOGENOM" id="CLU_1189254_0_0_6"/>
<dbReference type="GO" id="GO:0003677">
    <property type="term" value="F:DNA binding"/>
    <property type="evidence" value="ECO:0007669"/>
    <property type="project" value="InterPro"/>
</dbReference>
<evidence type="ECO:0000313" key="2">
    <source>
        <dbReference type="EMBL" id="ABV36578.1"/>
    </source>
</evidence>
<organism evidence="2 3">
    <name type="scientific">Shewanella sediminis (strain HAW-EB3)</name>
    <dbReference type="NCBI Taxonomy" id="425104"/>
    <lineage>
        <taxon>Bacteria</taxon>
        <taxon>Pseudomonadati</taxon>
        <taxon>Pseudomonadota</taxon>
        <taxon>Gammaproteobacteria</taxon>
        <taxon>Alteromonadales</taxon>
        <taxon>Shewanellaceae</taxon>
        <taxon>Shewanella</taxon>
    </lineage>
</organism>
<reference evidence="2 3" key="1">
    <citation type="submission" date="2007-08" db="EMBL/GenBank/DDBJ databases">
        <title>Complete sequence of Shewanella sediminis HAW-EB3.</title>
        <authorList>
            <consortium name="US DOE Joint Genome Institute"/>
            <person name="Copeland A."/>
            <person name="Lucas S."/>
            <person name="Lapidus A."/>
            <person name="Barry K."/>
            <person name="Glavina del Rio T."/>
            <person name="Dalin E."/>
            <person name="Tice H."/>
            <person name="Pitluck S."/>
            <person name="Chertkov O."/>
            <person name="Brettin T."/>
            <person name="Bruce D."/>
            <person name="Detter J.C."/>
            <person name="Han C."/>
            <person name="Schmutz J."/>
            <person name="Larimer F."/>
            <person name="Land M."/>
            <person name="Hauser L."/>
            <person name="Kyrpides N."/>
            <person name="Kim E."/>
            <person name="Zhao J.-S."/>
            <person name="Richardson P."/>
        </authorList>
    </citation>
    <scope>NUCLEOTIDE SEQUENCE [LARGE SCALE GENOMIC DNA]</scope>
    <source>
        <strain evidence="2 3">HAW-EB3</strain>
    </source>
</reference>
<dbReference type="KEGG" id="sse:Ssed_1969"/>
<dbReference type="InterPro" id="IPR016032">
    <property type="entry name" value="Sig_transdc_resp-reg_C-effctor"/>
</dbReference>
<dbReference type="AlphaFoldDB" id="A8FUQ5"/>
<evidence type="ECO:0000259" key="1">
    <source>
        <dbReference type="SMART" id="SM00421"/>
    </source>
</evidence>
<proteinExistence type="predicted"/>
<keyword evidence="3" id="KW-1185">Reference proteome</keyword>
<dbReference type="InterPro" id="IPR036388">
    <property type="entry name" value="WH-like_DNA-bd_sf"/>
</dbReference>
<dbReference type="SUPFAM" id="SSF46894">
    <property type="entry name" value="C-terminal effector domain of the bipartite response regulators"/>
    <property type="match status" value="1"/>
</dbReference>
<name>A8FUQ5_SHESH</name>
<protein>
    <recommendedName>
        <fullName evidence="1">HTH luxR-type domain-containing protein</fullName>
    </recommendedName>
</protein>
<dbReference type="InterPro" id="IPR000792">
    <property type="entry name" value="Tscrpt_reg_LuxR_C"/>
</dbReference>
<dbReference type="Gene3D" id="1.10.10.10">
    <property type="entry name" value="Winged helix-like DNA-binding domain superfamily/Winged helix DNA-binding domain"/>
    <property type="match status" value="1"/>
</dbReference>
<gene>
    <name evidence="2" type="ordered locus">Ssed_1969</name>
</gene>
<dbReference type="Proteomes" id="UP000002015">
    <property type="component" value="Chromosome"/>
</dbReference>
<dbReference type="SMART" id="SM00421">
    <property type="entry name" value="HTH_LUXR"/>
    <property type="match status" value="1"/>
</dbReference>
<evidence type="ECO:0000313" key="3">
    <source>
        <dbReference type="Proteomes" id="UP000002015"/>
    </source>
</evidence>
<feature type="domain" description="HTH luxR-type" evidence="1">
    <location>
        <begin position="170"/>
        <end position="227"/>
    </location>
</feature>
<dbReference type="EMBL" id="CP000821">
    <property type="protein sequence ID" value="ABV36578.1"/>
    <property type="molecule type" value="Genomic_DNA"/>
</dbReference>
<dbReference type="GO" id="GO:0006355">
    <property type="term" value="P:regulation of DNA-templated transcription"/>
    <property type="evidence" value="ECO:0007669"/>
    <property type="project" value="InterPro"/>
</dbReference>
<sequence>MEHFDFVYVVLPKQGIRKKLSGSRVSDNKMATNTRKSPLFCTSDKSKKMFLTLKYMASLWPEVIPDFQINGNAWPKGFYTGSNLQGDTAFHQKLKTLKSANDSMKIVVQYYCISPDDNFIGLFFVMHQGSELTESLRESINQPWVAALLELTHFYMTRKYPSLTNPNLYNGSIREKTLKILEHTAAGMNYRDIGEALHLTERGVHYHIDRAKLLLNATNKADLVRIAKECCLI</sequence>